<gene>
    <name evidence="2" type="ORF">DKP91_15665</name>
</gene>
<feature type="domain" description="Integrase catalytic" evidence="1">
    <location>
        <begin position="6"/>
        <end position="55"/>
    </location>
</feature>
<evidence type="ECO:0000313" key="2">
    <source>
        <dbReference type="EMBL" id="PZM52255.1"/>
    </source>
</evidence>
<comment type="caution">
    <text evidence="2">The sequence shown here is derived from an EMBL/GenBank/DDBJ whole genome shotgun (WGS) entry which is preliminary data.</text>
</comment>
<dbReference type="EMBL" id="QHGU01000183">
    <property type="protein sequence ID" value="PZM52255.1"/>
    <property type="molecule type" value="Genomic_DNA"/>
</dbReference>
<name>A0AB73TLI9_ENTFC</name>
<evidence type="ECO:0000313" key="3">
    <source>
        <dbReference type="Proteomes" id="UP000249070"/>
    </source>
</evidence>
<evidence type="ECO:0000259" key="1">
    <source>
        <dbReference type="Pfam" id="PF13333"/>
    </source>
</evidence>
<organism evidence="2 3">
    <name type="scientific">Enterococcus faecium</name>
    <name type="common">Streptococcus faecium</name>
    <dbReference type="NCBI Taxonomy" id="1352"/>
    <lineage>
        <taxon>Bacteria</taxon>
        <taxon>Bacillati</taxon>
        <taxon>Bacillota</taxon>
        <taxon>Bacilli</taxon>
        <taxon>Lactobacillales</taxon>
        <taxon>Enterococcaceae</taxon>
        <taxon>Enterococcus</taxon>
    </lineage>
</organism>
<proteinExistence type="predicted"/>
<dbReference type="GO" id="GO:0015074">
    <property type="term" value="P:DNA integration"/>
    <property type="evidence" value="ECO:0007669"/>
    <property type="project" value="InterPro"/>
</dbReference>
<dbReference type="Pfam" id="PF13333">
    <property type="entry name" value="rve_2"/>
    <property type="match status" value="1"/>
</dbReference>
<dbReference type="Proteomes" id="UP000249070">
    <property type="component" value="Unassembled WGS sequence"/>
</dbReference>
<dbReference type="InterPro" id="IPR012337">
    <property type="entry name" value="RNaseH-like_sf"/>
</dbReference>
<dbReference type="InterPro" id="IPR001584">
    <property type="entry name" value="Integrase_cat-core"/>
</dbReference>
<reference evidence="2 3" key="1">
    <citation type="submission" date="2018-05" db="EMBL/GenBank/DDBJ databases">
        <title>Vancomycin-resistant Enterococcus faecium strain from Chelyabinsk, Russia.</title>
        <authorList>
            <person name="Gostev V."/>
            <person name="Goncharov A."/>
            <person name="Kolodzhieva V."/>
            <person name="Suvorov A."/>
            <person name="Sidorenko S."/>
            <person name="Zueva L."/>
        </authorList>
    </citation>
    <scope>NUCLEOTIDE SEQUENCE [LARGE SCALE GENOMIC DNA]</scope>
    <source>
        <strain evidence="2 3">20</strain>
    </source>
</reference>
<dbReference type="SUPFAM" id="SSF53098">
    <property type="entry name" value="Ribonuclease H-like"/>
    <property type="match status" value="1"/>
</dbReference>
<dbReference type="AlphaFoldDB" id="A0AB73TLI9"/>
<sequence length="110" mass="13004">MIAVSEATYKAFKTEFVSQYQFETMAHLELECFDYVNWWNHHRIHSSLGYKTPIEVLCGGWRSEPLIMSKNRLPSVRAAYFIQSEHAAKKTDLRRLVVKGNWIWCHKQTL</sequence>
<accession>A0AB73TLI9</accession>
<protein>
    <recommendedName>
        <fullName evidence="1">Integrase catalytic domain-containing protein</fullName>
    </recommendedName>
</protein>